<evidence type="ECO:0000313" key="2">
    <source>
        <dbReference type="Proteomes" id="UP000032024"/>
    </source>
</evidence>
<name>A0AAN0T706_HEYCO</name>
<dbReference type="EMBL" id="CP010525">
    <property type="protein sequence ID" value="AJO23658.1"/>
    <property type="molecule type" value="Genomic_DNA"/>
</dbReference>
<organism evidence="1 2">
    <name type="scientific">Heyndrickxia coagulans</name>
    <name type="common">Weizmannia coagulans</name>
    <dbReference type="NCBI Taxonomy" id="1398"/>
    <lineage>
        <taxon>Bacteria</taxon>
        <taxon>Bacillati</taxon>
        <taxon>Bacillota</taxon>
        <taxon>Bacilli</taxon>
        <taxon>Bacillales</taxon>
        <taxon>Bacillaceae</taxon>
        <taxon>Heyndrickxia</taxon>
    </lineage>
</organism>
<evidence type="ECO:0000313" key="1">
    <source>
        <dbReference type="EMBL" id="AJO23658.1"/>
    </source>
</evidence>
<reference evidence="2" key="1">
    <citation type="submission" date="2015-01" db="EMBL/GenBank/DDBJ databases">
        <title>Comparative genome analysis of Bacillus coagulans HM-08, Clostridium butyricum HM-68, Bacillus subtilis HM-66 and Bacillus paralicheniformis BL-09.</title>
        <authorList>
            <person name="Zhang H."/>
        </authorList>
    </citation>
    <scope>NUCLEOTIDE SEQUENCE [LARGE SCALE GENOMIC DNA]</scope>
    <source>
        <strain evidence="2">HM-08</strain>
    </source>
</reference>
<accession>A0AAN0T706</accession>
<protein>
    <submittedName>
        <fullName evidence="1">Uncharacterized protein</fullName>
    </submittedName>
</protein>
<dbReference type="AlphaFoldDB" id="A0AAN0T706"/>
<keyword evidence="2" id="KW-1185">Reference proteome</keyword>
<sequence length="38" mass="4341">MTMSIRHFNVAIAALFAAFALHAMPAKPSIKYRYFQLI</sequence>
<gene>
    <name evidence="1" type="ORF">SB48_HM08orf04565</name>
</gene>
<proteinExistence type="predicted"/>
<dbReference type="Proteomes" id="UP000032024">
    <property type="component" value="Chromosome"/>
</dbReference>